<name>A0A1V0SD23_9VIRU</name>
<gene>
    <name evidence="1" type="ORF">Indivirus_1_157</name>
</gene>
<sequence>MSNDDNFINNFYDFPKELSDDNYNKVTELLNKYKREIIDNKYILFVTDKDIIYKLFILFLYYFDAVITNELKSDKTKKFHVGIDFEFNMREVALMQLNFGIYEWVVNPNYYDSEKKEIINDKLFWNSKVYKVFHGADSLDLPYLFSKVFDDKKENIMKFMRKYVDTRFLCEYVRNSKKEEGKCSIYDGMMYMGTIDKKKYDELIENSEAMGPIQDVMWDIKKLSSLHIKYAFYDVLHLLDFMVDTYTKINKETPDYTRDYYYIIELIRFAILERKNITDVLEYTKQIINPMNNYFVQTKTSNKTLIDIYNDFTKDLIISDDKDKIHLTFIESVNYIKGILSFLLKYVLYGMIREKHKVHINKKDIMKNKINLNELYMRLDNINMRKINKLLKLFENEINKKLIL</sequence>
<protein>
    <submittedName>
        <fullName evidence="1">Uncharacterized protein</fullName>
    </submittedName>
</protein>
<dbReference type="GO" id="GO:0003676">
    <property type="term" value="F:nucleic acid binding"/>
    <property type="evidence" value="ECO:0007669"/>
    <property type="project" value="InterPro"/>
</dbReference>
<dbReference type="Gene3D" id="3.30.420.10">
    <property type="entry name" value="Ribonuclease H-like superfamily/Ribonuclease H"/>
    <property type="match status" value="1"/>
</dbReference>
<dbReference type="EMBL" id="KY684085">
    <property type="protein sequence ID" value="ARF09534.1"/>
    <property type="molecule type" value="Genomic_DNA"/>
</dbReference>
<evidence type="ECO:0000313" key="1">
    <source>
        <dbReference type="EMBL" id="ARF09534.1"/>
    </source>
</evidence>
<reference evidence="1" key="1">
    <citation type="journal article" date="2017" name="Science">
        <title>Giant viruses with an expanded complement of translation system components.</title>
        <authorList>
            <person name="Schulz F."/>
            <person name="Yutin N."/>
            <person name="Ivanova N.N."/>
            <person name="Ortega D.R."/>
            <person name="Lee T.K."/>
            <person name="Vierheilig J."/>
            <person name="Daims H."/>
            <person name="Horn M."/>
            <person name="Wagner M."/>
            <person name="Jensen G.J."/>
            <person name="Kyrpides N.C."/>
            <person name="Koonin E.V."/>
            <person name="Woyke T."/>
        </authorList>
    </citation>
    <scope>NUCLEOTIDE SEQUENCE</scope>
    <source>
        <strain evidence="1">ILV1</strain>
    </source>
</reference>
<organism evidence="1">
    <name type="scientific">Indivirus ILV1</name>
    <dbReference type="NCBI Taxonomy" id="1977633"/>
    <lineage>
        <taxon>Viruses</taxon>
        <taxon>Varidnaviria</taxon>
        <taxon>Bamfordvirae</taxon>
        <taxon>Nucleocytoviricota</taxon>
        <taxon>Megaviricetes</taxon>
        <taxon>Imitervirales</taxon>
        <taxon>Mimiviridae</taxon>
        <taxon>Klosneuvirinae</taxon>
        <taxon>Indivirus</taxon>
    </lineage>
</organism>
<accession>A0A1V0SD23</accession>
<proteinExistence type="predicted"/>
<dbReference type="InterPro" id="IPR036397">
    <property type="entry name" value="RNaseH_sf"/>
</dbReference>